<name>A0ABW3CVN5_9FLAO</name>
<proteinExistence type="predicted"/>
<organism evidence="2 3">
    <name type="scientific">Sungkyunkwania multivorans</name>
    <dbReference type="NCBI Taxonomy" id="1173618"/>
    <lineage>
        <taxon>Bacteria</taxon>
        <taxon>Pseudomonadati</taxon>
        <taxon>Bacteroidota</taxon>
        <taxon>Flavobacteriia</taxon>
        <taxon>Flavobacteriales</taxon>
        <taxon>Flavobacteriaceae</taxon>
        <taxon>Sungkyunkwania</taxon>
    </lineage>
</organism>
<dbReference type="EMBL" id="JBHTJH010000004">
    <property type="protein sequence ID" value="MFD0861713.1"/>
    <property type="molecule type" value="Genomic_DNA"/>
</dbReference>
<gene>
    <name evidence="2" type="ORF">ACFQ1M_05810</name>
</gene>
<feature type="transmembrane region" description="Helical" evidence="1">
    <location>
        <begin position="195"/>
        <end position="214"/>
    </location>
</feature>
<dbReference type="RefSeq" id="WP_386405246.1">
    <property type="nucleotide sequence ID" value="NZ_JBHTJH010000004.1"/>
</dbReference>
<feature type="transmembrane region" description="Helical" evidence="1">
    <location>
        <begin position="12"/>
        <end position="33"/>
    </location>
</feature>
<comment type="caution">
    <text evidence="2">The sequence shown here is derived from an EMBL/GenBank/DDBJ whole genome shotgun (WGS) entry which is preliminary data.</text>
</comment>
<feature type="transmembrane region" description="Helical" evidence="1">
    <location>
        <begin position="40"/>
        <end position="59"/>
    </location>
</feature>
<keyword evidence="1" id="KW-0472">Membrane</keyword>
<dbReference type="Proteomes" id="UP001596978">
    <property type="component" value="Unassembled WGS sequence"/>
</dbReference>
<protein>
    <submittedName>
        <fullName evidence="2">Uncharacterized protein</fullName>
    </submittedName>
</protein>
<keyword evidence="1" id="KW-1133">Transmembrane helix</keyword>
<sequence>MEELLKFSTLQSYLKLLALFTALLGSILFYKYAHGKAKYFIFYLWILFLFEISYKVIYYEFFPDIRASIIIGNIFDIVSPTFILFWYRNLVTSTQSKKIILALWVFFIVAVVLNSIFLQDILNDTQFYTTSLGVIFIFFSAIMYFREVLEGDFILKLNRSVYFWFSLGILIFCIPVLPLWIMIQEFQFEGEVYGVTMFIANVLMHLSFIIGILWSKKQYNS</sequence>
<evidence type="ECO:0000313" key="3">
    <source>
        <dbReference type="Proteomes" id="UP001596978"/>
    </source>
</evidence>
<keyword evidence="3" id="KW-1185">Reference proteome</keyword>
<feature type="transmembrane region" description="Helical" evidence="1">
    <location>
        <begin position="65"/>
        <end position="87"/>
    </location>
</feature>
<feature type="transmembrane region" description="Helical" evidence="1">
    <location>
        <begin position="130"/>
        <end position="149"/>
    </location>
</feature>
<evidence type="ECO:0000256" key="1">
    <source>
        <dbReference type="SAM" id="Phobius"/>
    </source>
</evidence>
<keyword evidence="1" id="KW-0812">Transmembrane</keyword>
<evidence type="ECO:0000313" key="2">
    <source>
        <dbReference type="EMBL" id="MFD0861713.1"/>
    </source>
</evidence>
<feature type="transmembrane region" description="Helical" evidence="1">
    <location>
        <begin position="161"/>
        <end position="183"/>
    </location>
</feature>
<accession>A0ABW3CVN5</accession>
<reference evidence="3" key="1">
    <citation type="journal article" date="2019" name="Int. J. Syst. Evol. Microbiol.">
        <title>The Global Catalogue of Microorganisms (GCM) 10K type strain sequencing project: providing services to taxonomists for standard genome sequencing and annotation.</title>
        <authorList>
            <consortium name="The Broad Institute Genomics Platform"/>
            <consortium name="The Broad Institute Genome Sequencing Center for Infectious Disease"/>
            <person name="Wu L."/>
            <person name="Ma J."/>
        </authorList>
    </citation>
    <scope>NUCLEOTIDE SEQUENCE [LARGE SCALE GENOMIC DNA]</scope>
    <source>
        <strain evidence="3">CCUG 62952</strain>
    </source>
</reference>
<feature type="transmembrane region" description="Helical" evidence="1">
    <location>
        <begin position="99"/>
        <end position="118"/>
    </location>
</feature>